<gene>
    <name evidence="3" type="ORF">FVW59_07830</name>
</gene>
<dbReference type="Pfam" id="PF01476">
    <property type="entry name" value="LysM"/>
    <property type="match status" value="1"/>
</dbReference>
<keyword evidence="1" id="KW-0732">Signal</keyword>
<comment type="caution">
    <text evidence="3">The sequence shown here is derived from an EMBL/GenBank/DDBJ whole genome shotgun (WGS) entry which is preliminary data.</text>
</comment>
<dbReference type="SUPFAM" id="SSF54106">
    <property type="entry name" value="LysM domain"/>
    <property type="match status" value="1"/>
</dbReference>
<name>A0A5C8ZUW6_9GAMM</name>
<dbReference type="Proteomes" id="UP000321933">
    <property type="component" value="Unassembled WGS sequence"/>
</dbReference>
<reference evidence="3 4" key="1">
    <citation type="submission" date="2019-08" db="EMBL/GenBank/DDBJ databases">
        <title>Parahaliea maris sp. nov., isolated from the surface seawater.</title>
        <authorList>
            <person name="Liu Y."/>
        </authorList>
    </citation>
    <scope>NUCLEOTIDE SEQUENCE [LARGE SCALE GENOMIC DNA]</scope>
    <source>
        <strain evidence="3 4">S2-26</strain>
    </source>
</reference>
<dbReference type="AlphaFoldDB" id="A0A5C8ZUW6"/>
<dbReference type="InterPro" id="IPR018392">
    <property type="entry name" value="LysM"/>
</dbReference>
<protein>
    <submittedName>
        <fullName evidence="3">LysM peptidoglycan-binding domain-containing protein</fullName>
    </submittedName>
</protein>
<organism evidence="3 4">
    <name type="scientific">Parahaliea aestuarii</name>
    <dbReference type="NCBI Taxonomy" id="1852021"/>
    <lineage>
        <taxon>Bacteria</taxon>
        <taxon>Pseudomonadati</taxon>
        <taxon>Pseudomonadota</taxon>
        <taxon>Gammaproteobacteria</taxon>
        <taxon>Cellvibrionales</taxon>
        <taxon>Halieaceae</taxon>
        <taxon>Parahaliea</taxon>
    </lineage>
</organism>
<sequence>MGTRALSGLLLTVLLLLCGPLQAVELNEDVPEVYIVKKGDTLWDISGIYLREPWLWPELWDVNPQIDNPHLIYPGDELYLVWVDGQPRLRVRRGDMKLSPNMHVSPLDLAIPAIPLDQIGAFLNRNRIMSADDLNNSAYVVAGAQGHLISAPGDHVFGRGPFPDGERAYGIYRAGEAYRDPISNELLGYRAQDIGSARLLTSNRDEVTELEVTRVTEEVRIADRLLPNEERVLDATFYPRAPEREIEDGFMIAVDGGVTQIGTTDIVVLNRGEREGLRVGDVLAIYQTGELVFDQVARDNVLLPDVRAGLAMVFETAEKASYAIVLKASHPLKVGDKVKNP</sequence>
<accession>A0A5C8ZUW6</accession>
<dbReference type="Gene3D" id="3.10.350.10">
    <property type="entry name" value="LysM domain"/>
    <property type="match status" value="1"/>
</dbReference>
<dbReference type="PANTHER" id="PTHR34700:SF4">
    <property type="entry name" value="PHAGE-LIKE ELEMENT PBSX PROTEIN XKDP"/>
    <property type="match status" value="1"/>
</dbReference>
<evidence type="ECO:0000313" key="3">
    <source>
        <dbReference type="EMBL" id="TXS92325.1"/>
    </source>
</evidence>
<evidence type="ECO:0000313" key="4">
    <source>
        <dbReference type="Proteomes" id="UP000321933"/>
    </source>
</evidence>
<feature type="domain" description="LysM" evidence="2">
    <location>
        <begin position="32"/>
        <end position="80"/>
    </location>
</feature>
<dbReference type="OrthoDB" id="9765158at2"/>
<dbReference type="CDD" id="cd00118">
    <property type="entry name" value="LysM"/>
    <property type="match status" value="1"/>
</dbReference>
<dbReference type="InterPro" id="IPR036779">
    <property type="entry name" value="LysM_dom_sf"/>
</dbReference>
<proteinExistence type="predicted"/>
<evidence type="ECO:0000256" key="1">
    <source>
        <dbReference type="SAM" id="SignalP"/>
    </source>
</evidence>
<dbReference type="PANTHER" id="PTHR34700">
    <property type="entry name" value="POTASSIUM BINDING PROTEIN KBP"/>
    <property type="match status" value="1"/>
</dbReference>
<dbReference type="RefSeq" id="WP_148063701.1">
    <property type="nucleotide sequence ID" value="NZ_VRYZ01000003.1"/>
</dbReference>
<dbReference type="PROSITE" id="PS51782">
    <property type="entry name" value="LYSM"/>
    <property type="match status" value="1"/>
</dbReference>
<feature type="signal peptide" evidence="1">
    <location>
        <begin position="1"/>
        <end position="23"/>
    </location>
</feature>
<feature type="chain" id="PRO_5022849568" evidence="1">
    <location>
        <begin position="24"/>
        <end position="341"/>
    </location>
</feature>
<dbReference type="EMBL" id="VRYZ01000003">
    <property type="protein sequence ID" value="TXS92325.1"/>
    <property type="molecule type" value="Genomic_DNA"/>
</dbReference>
<dbReference type="InterPro" id="IPR052196">
    <property type="entry name" value="Bact_Kbp"/>
</dbReference>
<evidence type="ECO:0000259" key="2">
    <source>
        <dbReference type="PROSITE" id="PS51782"/>
    </source>
</evidence>
<keyword evidence="4" id="KW-1185">Reference proteome</keyword>